<accession>A0A1K1MPN6</accession>
<dbReference type="InterPro" id="IPR016032">
    <property type="entry name" value="Sig_transdc_resp-reg_C-effctor"/>
</dbReference>
<keyword evidence="6" id="KW-1185">Reference proteome</keyword>
<dbReference type="SUPFAM" id="SSF46894">
    <property type="entry name" value="C-terminal effector domain of the bipartite response regulators"/>
    <property type="match status" value="1"/>
</dbReference>
<dbReference type="Pfam" id="PF00196">
    <property type="entry name" value="GerE"/>
    <property type="match status" value="1"/>
</dbReference>
<dbReference type="AlphaFoldDB" id="A0A1K1MPN6"/>
<dbReference type="EMBL" id="FPIY01000001">
    <property type="protein sequence ID" value="SFW25041.1"/>
    <property type="molecule type" value="Genomic_DNA"/>
</dbReference>
<dbReference type="PRINTS" id="PR00038">
    <property type="entry name" value="HTHLUXR"/>
</dbReference>
<dbReference type="CDD" id="cd06170">
    <property type="entry name" value="LuxR_C_like"/>
    <property type="match status" value="1"/>
</dbReference>
<proteinExistence type="predicted"/>
<evidence type="ECO:0000313" key="5">
    <source>
        <dbReference type="EMBL" id="SFW25041.1"/>
    </source>
</evidence>
<dbReference type="InterPro" id="IPR011006">
    <property type="entry name" value="CheY-like_superfamily"/>
</dbReference>
<dbReference type="SMART" id="SM00448">
    <property type="entry name" value="REC"/>
    <property type="match status" value="1"/>
</dbReference>
<protein>
    <submittedName>
        <fullName evidence="5">Two component transcriptional regulator, LuxR family</fullName>
    </submittedName>
</protein>
<reference evidence="6" key="1">
    <citation type="submission" date="2016-11" db="EMBL/GenBank/DDBJ databases">
        <authorList>
            <person name="Varghese N."/>
            <person name="Submissions S."/>
        </authorList>
    </citation>
    <scope>NUCLEOTIDE SEQUENCE [LARGE SCALE GENOMIC DNA]</scope>
    <source>
        <strain evidence="6">DSM 24786</strain>
    </source>
</reference>
<evidence type="ECO:0000313" key="6">
    <source>
        <dbReference type="Proteomes" id="UP000183257"/>
    </source>
</evidence>
<dbReference type="PROSITE" id="PS50110">
    <property type="entry name" value="RESPONSE_REGULATORY"/>
    <property type="match status" value="1"/>
</dbReference>
<dbReference type="GO" id="GO:0006355">
    <property type="term" value="P:regulation of DNA-templated transcription"/>
    <property type="evidence" value="ECO:0007669"/>
    <property type="project" value="InterPro"/>
</dbReference>
<dbReference type="SUPFAM" id="SSF52172">
    <property type="entry name" value="CheY-like"/>
    <property type="match status" value="1"/>
</dbReference>
<feature type="domain" description="Response regulatory" evidence="4">
    <location>
        <begin position="40"/>
        <end position="156"/>
    </location>
</feature>
<evidence type="ECO:0000256" key="1">
    <source>
        <dbReference type="ARBA" id="ARBA00023125"/>
    </source>
</evidence>
<dbReference type="InterPro" id="IPR001789">
    <property type="entry name" value="Sig_transdc_resp-reg_receiver"/>
</dbReference>
<dbReference type="Pfam" id="PF00072">
    <property type="entry name" value="Response_reg"/>
    <property type="match status" value="1"/>
</dbReference>
<keyword evidence="1" id="KW-0238">DNA-binding</keyword>
<dbReference type="Gene3D" id="3.40.50.2300">
    <property type="match status" value="1"/>
</dbReference>
<dbReference type="GO" id="GO:0000160">
    <property type="term" value="P:phosphorelay signal transduction system"/>
    <property type="evidence" value="ECO:0007669"/>
    <property type="project" value="InterPro"/>
</dbReference>
<evidence type="ECO:0000256" key="2">
    <source>
        <dbReference type="PROSITE-ProRule" id="PRU00169"/>
    </source>
</evidence>
<dbReference type="InterPro" id="IPR039420">
    <property type="entry name" value="WalR-like"/>
</dbReference>
<dbReference type="Proteomes" id="UP000183257">
    <property type="component" value="Unassembled WGS sequence"/>
</dbReference>
<evidence type="ECO:0000259" key="3">
    <source>
        <dbReference type="PROSITE" id="PS50043"/>
    </source>
</evidence>
<feature type="modified residue" description="4-aspartylphosphate" evidence="2">
    <location>
        <position position="91"/>
    </location>
</feature>
<dbReference type="SMART" id="SM00421">
    <property type="entry name" value="HTH_LUXR"/>
    <property type="match status" value="1"/>
</dbReference>
<evidence type="ECO:0000259" key="4">
    <source>
        <dbReference type="PROSITE" id="PS50110"/>
    </source>
</evidence>
<dbReference type="GO" id="GO:0003677">
    <property type="term" value="F:DNA binding"/>
    <property type="evidence" value="ECO:0007669"/>
    <property type="project" value="UniProtKB-KW"/>
</dbReference>
<feature type="domain" description="HTH luxR-type" evidence="3">
    <location>
        <begin position="175"/>
        <end position="240"/>
    </location>
</feature>
<keyword evidence="2" id="KW-0597">Phosphoprotein</keyword>
<dbReference type="PROSITE" id="PS50043">
    <property type="entry name" value="HTH_LUXR_2"/>
    <property type="match status" value="1"/>
</dbReference>
<dbReference type="STRING" id="76595.SAMN05660313_00776"/>
<gene>
    <name evidence="5" type="ORF">SAMN05660313_00776</name>
</gene>
<dbReference type="PANTHER" id="PTHR43214">
    <property type="entry name" value="TWO-COMPONENT RESPONSE REGULATOR"/>
    <property type="match status" value="1"/>
</dbReference>
<dbReference type="InterPro" id="IPR000792">
    <property type="entry name" value="Tscrpt_reg_LuxR_C"/>
</dbReference>
<organism evidence="5 6">
    <name type="scientific">Cellulophaga fucicola</name>
    <dbReference type="NCBI Taxonomy" id="76595"/>
    <lineage>
        <taxon>Bacteria</taxon>
        <taxon>Pseudomonadati</taxon>
        <taxon>Bacteroidota</taxon>
        <taxon>Flavobacteriia</taxon>
        <taxon>Flavobacteriales</taxon>
        <taxon>Flavobacteriaceae</taxon>
        <taxon>Cellulophaga</taxon>
    </lineage>
</organism>
<name>A0A1K1MPN6_9FLAO</name>
<sequence length="242" mass="27691">MVYYCFYLRINTPQILLILLNPYAGNSMQNPLLMLLKNLNVIVIDNDKNFTKTYNNYFNLYSDYNLIGTYSSAKEALRSSTTAIPDIIITDIPEEELGGIDVLIKFKKKAINAKIIVISEQNDFNLIKKAFKNGANGYLTKPLTEERLYNALNSIRFDGAAISNDIAKQVISMFQRKSFNEFSKRENEIIDYLFEGETYKTIAEKLFVTASAVNFHIQNIYLKLNVNSKSEALDKLRQLDCA</sequence>